<dbReference type="EMBL" id="LT993738">
    <property type="protein sequence ID" value="SPN73642.1"/>
    <property type="molecule type" value="Genomic_DNA"/>
</dbReference>
<name>A0A2R8FBE2_9CHLA</name>
<organism evidence="2 3">
    <name type="scientific">Chlamydia serpentis</name>
    <dbReference type="NCBI Taxonomy" id="1967782"/>
    <lineage>
        <taxon>Bacteria</taxon>
        <taxon>Pseudomonadati</taxon>
        <taxon>Chlamydiota</taxon>
        <taxon>Chlamydiia</taxon>
        <taxon>Chlamydiales</taxon>
        <taxon>Chlamydiaceae</taxon>
        <taxon>Chlamydia/Chlamydophila group</taxon>
        <taxon>Chlamydia</taxon>
    </lineage>
</organism>
<dbReference type="RefSeq" id="WP_108896599.1">
    <property type="nucleotide sequence ID" value="NZ_LT993738.1"/>
</dbReference>
<proteinExistence type="predicted"/>
<accession>A0A2R8FBE2</accession>
<keyword evidence="1" id="KW-0472">Membrane</keyword>
<dbReference type="AlphaFoldDB" id="A0A2R8FBE2"/>
<dbReference type="Proteomes" id="UP000244926">
    <property type="component" value="Chromosome I"/>
</dbReference>
<keyword evidence="1" id="KW-1133">Transmembrane helix</keyword>
<keyword evidence="1" id="KW-0812">Transmembrane</keyword>
<dbReference type="KEGG" id="csee:C10C_0477"/>
<dbReference type="OrthoDB" id="18198at2"/>
<evidence type="ECO:0000313" key="3">
    <source>
        <dbReference type="Proteomes" id="UP000244926"/>
    </source>
</evidence>
<reference evidence="3" key="1">
    <citation type="submission" date="2017-11" db="EMBL/GenBank/DDBJ databases">
        <authorList>
            <person name="Seth-Smith MB H."/>
        </authorList>
    </citation>
    <scope>NUCLEOTIDE SEQUENCE [LARGE SCALE GENOMIC DNA]</scope>
</reference>
<feature type="transmembrane region" description="Helical" evidence="1">
    <location>
        <begin position="58"/>
        <end position="76"/>
    </location>
</feature>
<feature type="transmembrane region" description="Helical" evidence="1">
    <location>
        <begin position="29"/>
        <end position="52"/>
    </location>
</feature>
<evidence type="ECO:0000256" key="1">
    <source>
        <dbReference type="SAM" id="Phobius"/>
    </source>
</evidence>
<evidence type="ECO:0000313" key="2">
    <source>
        <dbReference type="EMBL" id="SPN73642.1"/>
    </source>
</evidence>
<sequence length="110" mass="11996">MATPVTRNHTSATPSLFAPATPARYNLKLAFLSMLGIILSWLAVVTTALAMGLCVHPLYFLIFLALVPLCIISRYISSHYLRNVFIAIAVVPSQSVLKKVGSTIPDFPHD</sequence>
<protein>
    <submittedName>
        <fullName evidence="2">Uncharacterized protein</fullName>
    </submittedName>
</protein>
<keyword evidence="3" id="KW-1185">Reference proteome</keyword>
<gene>
    <name evidence="2" type="ORF">C10C_0477</name>
</gene>